<feature type="region of interest" description="Disordered" evidence="1">
    <location>
        <begin position="110"/>
        <end position="147"/>
    </location>
</feature>
<protein>
    <submittedName>
        <fullName evidence="2">Uncharacterized protein</fullName>
    </submittedName>
</protein>
<keyword evidence="3" id="KW-1185">Reference proteome</keyword>
<dbReference type="GeneID" id="98147646"/>
<gene>
    <name evidence="2" type="ORF">BJX67DRAFT_379449</name>
</gene>
<evidence type="ECO:0000313" key="2">
    <source>
        <dbReference type="EMBL" id="KAL2868957.1"/>
    </source>
</evidence>
<accession>A0ABR4LWN8</accession>
<comment type="caution">
    <text evidence="2">The sequence shown here is derived from an EMBL/GenBank/DDBJ whole genome shotgun (WGS) entry which is preliminary data.</text>
</comment>
<dbReference type="Proteomes" id="UP001610432">
    <property type="component" value="Unassembled WGS sequence"/>
</dbReference>
<dbReference type="RefSeq" id="XP_070887936.1">
    <property type="nucleotide sequence ID" value="XM_071032574.1"/>
</dbReference>
<evidence type="ECO:0000313" key="3">
    <source>
        <dbReference type="Proteomes" id="UP001610432"/>
    </source>
</evidence>
<sequence length="147" mass="15958">MTVALYGSFAHPDVEEMDETVFREVLLSYRLLFGQSPKARRKLERLPRAEDDGTQRRIDPLILRLTQPNQPQTWRAALSSTFGRGRPNPSLSIDDFPTAAKDIINGVRDADTYRAGGGPETSGPSGSGCALSENSLIARPLKGSGAS</sequence>
<reference evidence="2 3" key="1">
    <citation type="submission" date="2024-07" db="EMBL/GenBank/DDBJ databases">
        <title>Section-level genome sequencing and comparative genomics of Aspergillus sections Usti and Cavernicolus.</title>
        <authorList>
            <consortium name="Lawrence Berkeley National Laboratory"/>
            <person name="Nybo J.L."/>
            <person name="Vesth T.C."/>
            <person name="Theobald S."/>
            <person name="Frisvad J.C."/>
            <person name="Larsen T.O."/>
            <person name="Kjaerboelling I."/>
            <person name="Rothschild-Mancinelli K."/>
            <person name="Lyhne E.K."/>
            <person name="Kogle M.E."/>
            <person name="Barry K."/>
            <person name="Clum A."/>
            <person name="Na H."/>
            <person name="Ledsgaard L."/>
            <person name="Lin J."/>
            <person name="Lipzen A."/>
            <person name="Kuo A."/>
            <person name="Riley R."/>
            <person name="Mondo S."/>
            <person name="Labutti K."/>
            <person name="Haridas S."/>
            <person name="Pangalinan J."/>
            <person name="Salamov A.A."/>
            <person name="Simmons B.A."/>
            <person name="Magnuson J.K."/>
            <person name="Chen J."/>
            <person name="Drula E."/>
            <person name="Henrissat B."/>
            <person name="Wiebenga A."/>
            <person name="Lubbers R.J."/>
            <person name="Gomes A.C."/>
            <person name="Macurrencykelacurrency M.R."/>
            <person name="Stajich J."/>
            <person name="Grigoriev I.V."/>
            <person name="Mortensen U.H."/>
            <person name="De Vries R.P."/>
            <person name="Baker S.E."/>
            <person name="Andersen M.R."/>
        </authorList>
    </citation>
    <scope>NUCLEOTIDE SEQUENCE [LARGE SCALE GENOMIC DNA]</scope>
    <source>
        <strain evidence="2 3">CBS 449.75</strain>
    </source>
</reference>
<dbReference type="EMBL" id="JBFXLQ010000011">
    <property type="protein sequence ID" value="KAL2868957.1"/>
    <property type="molecule type" value="Genomic_DNA"/>
</dbReference>
<organism evidence="2 3">
    <name type="scientific">Aspergillus lucknowensis</name>
    <dbReference type="NCBI Taxonomy" id="176173"/>
    <lineage>
        <taxon>Eukaryota</taxon>
        <taxon>Fungi</taxon>
        <taxon>Dikarya</taxon>
        <taxon>Ascomycota</taxon>
        <taxon>Pezizomycotina</taxon>
        <taxon>Eurotiomycetes</taxon>
        <taxon>Eurotiomycetidae</taxon>
        <taxon>Eurotiales</taxon>
        <taxon>Aspergillaceae</taxon>
        <taxon>Aspergillus</taxon>
        <taxon>Aspergillus subgen. Nidulantes</taxon>
    </lineage>
</organism>
<name>A0ABR4LWN8_9EURO</name>
<proteinExistence type="predicted"/>
<evidence type="ECO:0000256" key="1">
    <source>
        <dbReference type="SAM" id="MobiDB-lite"/>
    </source>
</evidence>